<dbReference type="OrthoDB" id="1008715at2759"/>
<keyword evidence="3" id="KW-1185">Reference proteome</keyword>
<name>A0A5J5S2M3_GOSBA</name>
<dbReference type="EMBL" id="CM018217">
    <property type="protein sequence ID" value="KAB2037795.1"/>
    <property type="molecule type" value="Genomic_DNA"/>
</dbReference>
<sequence>MVFLDNTPPHTSRKRPTPKRARGESSSAPLDHPLVFECFEDNDALEKCNTYFATHAIQIFCPVDLIFLANTLQFKYLDQLRDWGWVECLQLRGPYYDNLVRAFYSNAKLRHDPNT</sequence>
<protein>
    <submittedName>
        <fullName evidence="2">Uncharacterized protein</fullName>
    </submittedName>
</protein>
<accession>A0A5J5S2M3</accession>
<evidence type="ECO:0000313" key="3">
    <source>
        <dbReference type="Proteomes" id="UP000327439"/>
    </source>
</evidence>
<evidence type="ECO:0000313" key="2">
    <source>
        <dbReference type="EMBL" id="KAB2037795.1"/>
    </source>
</evidence>
<feature type="compositionally biased region" description="Basic residues" evidence="1">
    <location>
        <begin position="11"/>
        <end position="20"/>
    </location>
</feature>
<proteinExistence type="predicted"/>
<reference evidence="3" key="1">
    <citation type="journal article" date="2020" name="Nat. Genet.">
        <title>Genomic diversifications of five Gossypium allopolyploid species and their impact on cotton improvement.</title>
        <authorList>
            <person name="Chen Z.J."/>
            <person name="Sreedasyam A."/>
            <person name="Ando A."/>
            <person name="Song Q."/>
            <person name="De Santiago L.M."/>
            <person name="Hulse-Kemp A.M."/>
            <person name="Ding M."/>
            <person name="Ye W."/>
            <person name="Kirkbride R.C."/>
            <person name="Jenkins J."/>
            <person name="Plott C."/>
            <person name="Lovell J."/>
            <person name="Lin Y.M."/>
            <person name="Vaughn R."/>
            <person name="Liu B."/>
            <person name="Simpson S."/>
            <person name="Scheffler B.E."/>
            <person name="Wen L."/>
            <person name="Saski C.A."/>
            <person name="Grover C.E."/>
            <person name="Hu G."/>
            <person name="Conover J.L."/>
            <person name="Carlson J.W."/>
            <person name="Shu S."/>
            <person name="Boston L.B."/>
            <person name="Williams M."/>
            <person name="Peterson D.G."/>
            <person name="McGee K."/>
            <person name="Jones D.C."/>
            <person name="Wendel J.F."/>
            <person name="Stelly D.M."/>
            <person name="Grimwood J."/>
            <person name="Schmutz J."/>
        </authorList>
    </citation>
    <scope>NUCLEOTIDE SEQUENCE [LARGE SCALE GENOMIC DNA]</scope>
    <source>
        <strain evidence="3">cv. 3-79</strain>
    </source>
</reference>
<evidence type="ECO:0000256" key="1">
    <source>
        <dbReference type="SAM" id="MobiDB-lite"/>
    </source>
</evidence>
<feature type="region of interest" description="Disordered" evidence="1">
    <location>
        <begin position="1"/>
        <end position="29"/>
    </location>
</feature>
<organism evidence="2 3">
    <name type="scientific">Gossypium barbadense</name>
    <name type="common">Sea Island cotton</name>
    <name type="synonym">Hibiscus barbadensis</name>
    <dbReference type="NCBI Taxonomy" id="3634"/>
    <lineage>
        <taxon>Eukaryota</taxon>
        <taxon>Viridiplantae</taxon>
        <taxon>Streptophyta</taxon>
        <taxon>Embryophyta</taxon>
        <taxon>Tracheophyta</taxon>
        <taxon>Spermatophyta</taxon>
        <taxon>Magnoliopsida</taxon>
        <taxon>eudicotyledons</taxon>
        <taxon>Gunneridae</taxon>
        <taxon>Pentapetalae</taxon>
        <taxon>rosids</taxon>
        <taxon>malvids</taxon>
        <taxon>Malvales</taxon>
        <taxon>Malvaceae</taxon>
        <taxon>Malvoideae</taxon>
        <taxon>Gossypium</taxon>
    </lineage>
</organism>
<gene>
    <name evidence="2" type="ORF">ES319_D03G102300v1</name>
</gene>
<dbReference type="AlphaFoldDB" id="A0A5J5S2M3"/>
<dbReference type="Proteomes" id="UP000327439">
    <property type="component" value="Chromosome D03"/>
</dbReference>